<feature type="domain" description="Recombinase" evidence="2">
    <location>
        <begin position="221"/>
        <end position="344"/>
    </location>
</feature>
<reference evidence="3 4" key="1">
    <citation type="submission" date="2016-10" db="EMBL/GenBank/DDBJ databases">
        <authorList>
            <person name="de Groot N.N."/>
        </authorList>
    </citation>
    <scope>NUCLEOTIDE SEQUENCE [LARGE SCALE GENOMIC DNA]</scope>
    <source>
        <strain evidence="3 4">MT12</strain>
    </source>
</reference>
<dbReference type="GO" id="GO:0000150">
    <property type="term" value="F:DNA strand exchange activity"/>
    <property type="evidence" value="ECO:0007669"/>
    <property type="project" value="InterPro"/>
</dbReference>
<feature type="region of interest" description="Disordered" evidence="1">
    <location>
        <begin position="568"/>
        <end position="593"/>
    </location>
</feature>
<dbReference type="InterPro" id="IPR006119">
    <property type="entry name" value="Resolv_N"/>
</dbReference>
<name>A0A1H5G148_9BRAD</name>
<dbReference type="Gene3D" id="3.40.50.1390">
    <property type="entry name" value="Resolvase, N-terminal catalytic domain"/>
    <property type="match status" value="1"/>
</dbReference>
<evidence type="ECO:0000313" key="4">
    <source>
        <dbReference type="Proteomes" id="UP000198992"/>
    </source>
</evidence>
<dbReference type="FunFam" id="3.40.50.1390:FF:000008">
    <property type="entry name" value="DNA recombinase"/>
    <property type="match status" value="1"/>
</dbReference>
<dbReference type="GO" id="GO:0003677">
    <property type="term" value="F:DNA binding"/>
    <property type="evidence" value="ECO:0007669"/>
    <property type="project" value="InterPro"/>
</dbReference>
<dbReference type="PANTHER" id="PTHR30461:SF23">
    <property type="entry name" value="DNA RECOMBINASE-RELATED"/>
    <property type="match status" value="1"/>
</dbReference>
<organism evidence="3 4">
    <name type="scientific">Bradyrhizobium erythrophlei</name>
    <dbReference type="NCBI Taxonomy" id="1437360"/>
    <lineage>
        <taxon>Bacteria</taxon>
        <taxon>Pseudomonadati</taxon>
        <taxon>Pseudomonadota</taxon>
        <taxon>Alphaproteobacteria</taxon>
        <taxon>Hyphomicrobiales</taxon>
        <taxon>Nitrobacteraceae</taxon>
        <taxon>Bradyrhizobium</taxon>
    </lineage>
</organism>
<evidence type="ECO:0000313" key="3">
    <source>
        <dbReference type="EMBL" id="SEE09446.1"/>
    </source>
</evidence>
<dbReference type="SMART" id="SM00857">
    <property type="entry name" value="Resolvase"/>
    <property type="match status" value="1"/>
</dbReference>
<accession>A0A1H5G148</accession>
<evidence type="ECO:0000256" key="1">
    <source>
        <dbReference type="SAM" id="MobiDB-lite"/>
    </source>
</evidence>
<dbReference type="SUPFAM" id="SSF53041">
    <property type="entry name" value="Resolvase-like"/>
    <property type="match status" value="1"/>
</dbReference>
<dbReference type="CDD" id="cd00338">
    <property type="entry name" value="Ser_Recombinase"/>
    <property type="match status" value="1"/>
</dbReference>
<dbReference type="PROSITE" id="PS51737">
    <property type="entry name" value="RECOMBINASE_DNA_BIND"/>
    <property type="match status" value="1"/>
</dbReference>
<dbReference type="AlphaFoldDB" id="A0A1H5G148"/>
<sequence length="593" mass="66632">MPGPRSSSPKVRERAEVPRGRKPAGTTAVRAHQQSPPTLRAAQYVRMSSDPQKYSIEIQVAAIAVYAARRGMEIVRTYSDPGRSGLTIARRKGLQQLIDDVDSGRSDFDCVLVFDISRWGRFQDTDESAFYEFICRRAGISVHYCSEEFENDGSLSSVILKNLKRAGAAGFSRDLLRNTFMGQSNIVDRGYWRGGAAPYGLRRMLVDANGKRKGVLERGQQKNLKSERVVLVRGPSSEVKIVRRIFSSFVIHRKNRTQIAEELNAEGLLSPGGKRWTALTVSNLLANEIYLGHIVFNRSSMKLAGRRVDNPPEMWIRHDNAFEGIVDPRLFARTRKRLAEVANNKKETDQQLLDSLAALLRRKGRLSVHIIQAAKGVRHPAVYTNRFGSLMRAYELVGYRPGNRYRFMEIAVEIDRTICSVVDDIIINLRGLGVNASFLHELYLVTISGGLTVSVAVARAVSDGDTRSRRWEVRKLKYQKAELTLLIRMDSGNSRIRDYFLLPTAALPLTKDRKKLRVSDRLFSRMRLDSLEAVMAALYGRLRASREECSRISALPLAKQIENATSPTSFRKLGQIPAQTTNRSARKSGGALH</sequence>
<dbReference type="Gene3D" id="3.90.1750.20">
    <property type="entry name" value="Putative Large Serine Recombinase, Chain B, Domain 2"/>
    <property type="match status" value="1"/>
</dbReference>
<feature type="compositionally biased region" description="Basic and acidic residues" evidence="1">
    <location>
        <begin position="10"/>
        <end position="19"/>
    </location>
</feature>
<protein>
    <submittedName>
        <fullName evidence="3">Site-specific DNA recombinase</fullName>
    </submittedName>
</protein>
<gene>
    <name evidence="3" type="ORF">SAMN05444164_6881</name>
</gene>
<dbReference type="InterPro" id="IPR011109">
    <property type="entry name" value="DNA_bind_recombinase_dom"/>
</dbReference>
<dbReference type="InterPro" id="IPR050639">
    <property type="entry name" value="SSR_resolvase"/>
</dbReference>
<feature type="region of interest" description="Disordered" evidence="1">
    <location>
        <begin position="1"/>
        <end position="36"/>
    </location>
</feature>
<evidence type="ECO:0000259" key="2">
    <source>
        <dbReference type="PROSITE" id="PS51737"/>
    </source>
</evidence>
<proteinExistence type="predicted"/>
<dbReference type="InterPro" id="IPR036162">
    <property type="entry name" value="Resolvase-like_N_sf"/>
</dbReference>
<dbReference type="EMBL" id="FNTH01000001">
    <property type="protein sequence ID" value="SEE09446.1"/>
    <property type="molecule type" value="Genomic_DNA"/>
</dbReference>
<dbReference type="Proteomes" id="UP000198992">
    <property type="component" value="Unassembled WGS sequence"/>
</dbReference>
<dbReference type="InterPro" id="IPR038109">
    <property type="entry name" value="DNA_bind_recomb_sf"/>
</dbReference>
<dbReference type="PANTHER" id="PTHR30461">
    <property type="entry name" value="DNA-INVERTASE FROM LAMBDOID PROPHAGE"/>
    <property type="match status" value="1"/>
</dbReference>
<dbReference type="Pfam" id="PF00239">
    <property type="entry name" value="Resolvase"/>
    <property type="match status" value="1"/>
</dbReference>
<dbReference type="Pfam" id="PF07508">
    <property type="entry name" value="Recombinase"/>
    <property type="match status" value="1"/>
</dbReference>